<sequence>MNAPARRGKAGRPSVTARRLATIPGRLAELVPAYLDDLLQRNFSVETIKGRRRELTGFVFYCADRSVTDPSSLTVSFMERYRKHVTGRVSEKTGRRTSVVTQIHLLSSVRDYLRFLVRKGYMLFNPALEVELPRMGHRLPRNVLTSDEAERILMMPDLTDPVGLRNRVILEVLYSCAVRRSELCGIRTNDIDFAAGTVFIREGKGKTDRVVPVGERALLWIEKYLTEVRPAFLSKAVQDDGHLFLGVKGERLKKDMITDIVTKARRAAGVEKNGSSHMFRHTTATLMLENGADVRYVQQMLGHKELSSTQIYTHVAIRKLKEVHEKTHPAKFREGTVRGDTGNAVADNGATGSKAGNKTDDRAANDKSGKTGGRP</sequence>
<feature type="domain" description="Core-binding (CB)" evidence="8">
    <location>
        <begin position="25"/>
        <end position="117"/>
    </location>
</feature>
<dbReference type="PANTHER" id="PTHR30349">
    <property type="entry name" value="PHAGE INTEGRASE-RELATED"/>
    <property type="match status" value="1"/>
</dbReference>
<dbReference type="SUPFAM" id="SSF56349">
    <property type="entry name" value="DNA breaking-rejoining enzymes"/>
    <property type="match status" value="1"/>
</dbReference>
<accession>H2CLL2</accession>
<proteinExistence type="inferred from homology"/>
<dbReference type="CDD" id="cd00798">
    <property type="entry name" value="INT_XerDC_C"/>
    <property type="match status" value="1"/>
</dbReference>
<dbReference type="AlphaFoldDB" id="H2CLL2"/>
<protein>
    <submittedName>
        <fullName evidence="9">Tyrosine recombinase xerC</fullName>
    </submittedName>
</protein>
<evidence type="ECO:0000256" key="5">
    <source>
        <dbReference type="PROSITE-ProRule" id="PRU01248"/>
    </source>
</evidence>
<organism evidence="9 10">
    <name type="scientific">Leptonema illini DSM 21528</name>
    <dbReference type="NCBI Taxonomy" id="929563"/>
    <lineage>
        <taxon>Bacteria</taxon>
        <taxon>Pseudomonadati</taxon>
        <taxon>Spirochaetota</taxon>
        <taxon>Spirochaetia</taxon>
        <taxon>Leptospirales</taxon>
        <taxon>Leptospiraceae</taxon>
        <taxon>Leptonema</taxon>
    </lineage>
</organism>
<feature type="compositionally biased region" description="Basic and acidic residues" evidence="6">
    <location>
        <begin position="357"/>
        <end position="369"/>
    </location>
</feature>
<keyword evidence="3 5" id="KW-0238">DNA-binding</keyword>
<reference evidence="9 10" key="1">
    <citation type="submission" date="2011-10" db="EMBL/GenBank/DDBJ databases">
        <title>The Improved High-Quality Draft genome of Leptonema illini DSM 21528.</title>
        <authorList>
            <consortium name="US DOE Joint Genome Institute (JGI-PGF)"/>
            <person name="Lucas S."/>
            <person name="Copeland A."/>
            <person name="Lapidus A."/>
            <person name="Glavina del Rio T."/>
            <person name="Dalin E."/>
            <person name="Tice H."/>
            <person name="Bruce D."/>
            <person name="Goodwin L."/>
            <person name="Pitluck S."/>
            <person name="Peters L."/>
            <person name="Mikhailova N."/>
            <person name="Held B."/>
            <person name="Kyrpides N."/>
            <person name="Mavromatis K."/>
            <person name="Ivanova N."/>
            <person name="Markowitz V."/>
            <person name="Cheng J.-F."/>
            <person name="Hugenholtz P."/>
            <person name="Woyke T."/>
            <person name="Wu D."/>
            <person name="Gronow S."/>
            <person name="Wellnitz S."/>
            <person name="Brambilla E.-M."/>
            <person name="Klenk H.-P."/>
            <person name="Eisen J.A."/>
        </authorList>
    </citation>
    <scope>NUCLEOTIDE SEQUENCE [LARGE SCALE GENOMIC DNA]</scope>
    <source>
        <strain evidence="9 10">DSM 21528</strain>
    </source>
</reference>
<dbReference type="Pfam" id="PF00589">
    <property type="entry name" value="Phage_integrase"/>
    <property type="match status" value="1"/>
</dbReference>
<gene>
    <name evidence="9" type="ORF">Lepil_4145</name>
</gene>
<evidence type="ECO:0000313" key="10">
    <source>
        <dbReference type="Proteomes" id="UP000005737"/>
    </source>
</evidence>
<feature type="compositionally biased region" description="Basic and acidic residues" evidence="6">
    <location>
        <begin position="326"/>
        <end position="337"/>
    </location>
</feature>
<evidence type="ECO:0000256" key="4">
    <source>
        <dbReference type="ARBA" id="ARBA00023172"/>
    </source>
</evidence>
<dbReference type="PANTHER" id="PTHR30349:SF41">
    <property type="entry name" value="INTEGRASE_RECOMBINASE PROTEIN MJ0367-RELATED"/>
    <property type="match status" value="1"/>
</dbReference>
<evidence type="ECO:0000259" key="8">
    <source>
        <dbReference type="PROSITE" id="PS51900"/>
    </source>
</evidence>
<dbReference type="GO" id="GO:0006310">
    <property type="term" value="P:DNA recombination"/>
    <property type="evidence" value="ECO:0007669"/>
    <property type="project" value="UniProtKB-KW"/>
</dbReference>
<dbReference type="EMBL" id="JH597775">
    <property type="protein sequence ID" value="EHQ04623.1"/>
    <property type="molecule type" value="Genomic_DNA"/>
</dbReference>
<name>H2CLL2_9LEPT</name>
<dbReference type="InterPro" id="IPR050090">
    <property type="entry name" value="Tyrosine_recombinase_XerCD"/>
</dbReference>
<evidence type="ECO:0000256" key="2">
    <source>
        <dbReference type="ARBA" id="ARBA00022908"/>
    </source>
</evidence>
<dbReference type="InterPro" id="IPR010998">
    <property type="entry name" value="Integrase_recombinase_N"/>
</dbReference>
<dbReference type="STRING" id="183.GCA_002009735_04104"/>
<dbReference type="RefSeq" id="WP_002775842.1">
    <property type="nucleotide sequence ID" value="NZ_JH597775.1"/>
</dbReference>
<dbReference type="InterPro" id="IPR044068">
    <property type="entry name" value="CB"/>
</dbReference>
<comment type="similarity">
    <text evidence="1">Belongs to the 'phage' integrase family.</text>
</comment>
<dbReference type="GO" id="GO:0003677">
    <property type="term" value="F:DNA binding"/>
    <property type="evidence" value="ECO:0007669"/>
    <property type="project" value="UniProtKB-UniRule"/>
</dbReference>
<dbReference type="InterPro" id="IPR002104">
    <property type="entry name" value="Integrase_catalytic"/>
</dbReference>
<dbReference type="Gene3D" id="1.10.150.130">
    <property type="match status" value="1"/>
</dbReference>
<evidence type="ECO:0000256" key="3">
    <source>
        <dbReference type="ARBA" id="ARBA00023125"/>
    </source>
</evidence>
<dbReference type="InterPro" id="IPR011010">
    <property type="entry name" value="DNA_brk_join_enz"/>
</dbReference>
<feature type="domain" description="Tyr recombinase" evidence="7">
    <location>
        <begin position="138"/>
        <end position="325"/>
    </location>
</feature>
<dbReference type="GO" id="GO:0015074">
    <property type="term" value="P:DNA integration"/>
    <property type="evidence" value="ECO:0007669"/>
    <property type="project" value="UniProtKB-KW"/>
</dbReference>
<dbReference type="PROSITE" id="PS51898">
    <property type="entry name" value="TYR_RECOMBINASE"/>
    <property type="match status" value="1"/>
</dbReference>
<dbReference type="Proteomes" id="UP000005737">
    <property type="component" value="Unassembled WGS sequence"/>
</dbReference>
<keyword evidence="4" id="KW-0233">DNA recombination</keyword>
<feature type="region of interest" description="Disordered" evidence="6">
    <location>
        <begin position="326"/>
        <end position="375"/>
    </location>
</feature>
<evidence type="ECO:0000256" key="6">
    <source>
        <dbReference type="SAM" id="MobiDB-lite"/>
    </source>
</evidence>
<dbReference type="PROSITE" id="PS51900">
    <property type="entry name" value="CB"/>
    <property type="match status" value="1"/>
</dbReference>
<evidence type="ECO:0000259" key="7">
    <source>
        <dbReference type="PROSITE" id="PS51898"/>
    </source>
</evidence>
<dbReference type="Gene3D" id="1.10.443.10">
    <property type="entry name" value="Intergrase catalytic core"/>
    <property type="match status" value="1"/>
</dbReference>
<dbReference type="HOGENOM" id="CLU_027562_9_0_12"/>
<evidence type="ECO:0000256" key="1">
    <source>
        <dbReference type="ARBA" id="ARBA00008857"/>
    </source>
</evidence>
<dbReference type="InterPro" id="IPR013762">
    <property type="entry name" value="Integrase-like_cat_sf"/>
</dbReference>
<keyword evidence="10" id="KW-1185">Reference proteome</keyword>
<keyword evidence="2" id="KW-0229">DNA integration</keyword>
<evidence type="ECO:0000313" key="9">
    <source>
        <dbReference type="EMBL" id="EHQ04623.1"/>
    </source>
</evidence>